<dbReference type="GO" id="GO:0015630">
    <property type="term" value="C:microtubule cytoskeleton"/>
    <property type="evidence" value="ECO:0007669"/>
    <property type="project" value="TreeGrafter"/>
</dbReference>
<evidence type="ECO:0000313" key="9">
    <source>
        <dbReference type="WBParaSite" id="maker-uti_cns_0012710-snap-gene-0.2-mRNA-1"/>
    </source>
</evidence>
<name>A0A1I8II02_9PLAT</name>
<comment type="subcellular location">
    <subcellularLocation>
        <location evidence="1">Cytoplasm</location>
        <location evidence="1">Cytoskeleton</location>
    </subcellularLocation>
</comment>
<dbReference type="GO" id="GO:0003341">
    <property type="term" value="P:cilium movement"/>
    <property type="evidence" value="ECO:0007669"/>
    <property type="project" value="TreeGrafter"/>
</dbReference>
<dbReference type="SUPFAM" id="SSF56059">
    <property type="entry name" value="Glutathione synthetase ATP-binding domain-like"/>
    <property type="match status" value="1"/>
</dbReference>
<dbReference type="PANTHER" id="PTHR45870:SF2">
    <property type="entry name" value="TUBULIN MONOGLYCYLASE TTLL3"/>
    <property type="match status" value="1"/>
</dbReference>
<accession>A0A1I8II02</accession>
<dbReference type="GO" id="GO:0060271">
    <property type="term" value="P:cilium assembly"/>
    <property type="evidence" value="ECO:0007669"/>
    <property type="project" value="TreeGrafter"/>
</dbReference>
<dbReference type="Proteomes" id="UP000095280">
    <property type="component" value="Unplaced"/>
</dbReference>
<dbReference type="Gene3D" id="3.30.470.20">
    <property type="entry name" value="ATP-grasp fold, B domain"/>
    <property type="match status" value="1"/>
</dbReference>
<keyword evidence="2" id="KW-0963">Cytoplasm</keyword>
<evidence type="ECO:0000313" key="8">
    <source>
        <dbReference type="Proteomes" id="UP000095280"/>
    </source>
</evidence>
<dbReference type="WBParaSite" id="maker-uti_cns_0012710-snap-gene-0.2-mRNA-1">
    <property type="protein sequence ID" value="maker-uti_cns_0012710-snap-gene-0.2-mRNA-1"/>
    <property type="gene ID" value="maker-uti_cns_0012710-snap-gene-0.2"/>
</dbReference>
<dbReference type="Pfam" id="PF03133">
    <property type="entry name" value="TTL"/>
    <property type="match status" value="1"/>
</dbReference>
<evidence type="ECO:0000256" key="2">
    <source>
        <dbReference type="ARBA" id="ARBA00022490"/>
    </source>
</evidence>
<feature type="compositionally biased region" description="Basic residues" evidence="7">
    <location>
        <begin position="1170"/>
        <end position="1179"/>
    </location>
</feature>
<keyword evidence="8" id="KW-1185">Reference proteome</keyword>
<feature type="compositionally biased region" description="Acidic residues" evidence="7">
    <location>
        <begin position="599"/>
        <end position="624"/>
    </location>
</feature>
<dbReference type="GO" id="GO:0005930">
    <property type="term" value="C:axoneme"/>
    <property type="evidence" value="ECO:0007669"/>
    <property type="project" value="TreeGrafter"/>
</dbReference>
<evidence type="ECO:0000256" key="3">
    <source>
        <dbReference type="ARBA" id="ARBA00022598"/>
    </source>
</evidence>
<dbReference type="InterPro" id="IPR004344">
    <property type="entry name" value="TTL/TTLL_fam"/>
</dbReference>
<feature type="region of interest" description="Disordered" evidence="7">
    <location>
        <begin position="750"/>
        <end position="784"/>
    </location>
</feature>
<sequence>MLKSSDGSLTDWQNALQANLDEYLQSAPGLQHFYREDSLSDEEKKLLDDFKSFSDKDAKRNCRPKVPASAFAGLRPGSDLLAVLELLAENRGQRQVQCVGVDQQWWPRGGFFVQRPNTLPSAAVSFVQADIESFVTSTREKFNLVLLSFVGVGQMPESILKEGLQSLLTDDGTACVVDKYTDDVIRLTELPAFQPTAVWLSNDQANEKYPIMIALCMRKDQEMVMRDVRVFYVLEDYIDLTVNDSNMPLRMQLEAFVSFAQSLKSQEQSFEQKLQTKYPSYIWSKKEATDEGCLHLDFRFVQKDIRILLLGKVIQARRATKADSLREVPIVEVCWQQTKTSRFQILWTIFEPAAFHWPVENEGQHQPRPLSHPKQLPRHCAVPPETEELSSRSSGHRFKTQKFPSTTAPGKPGGNHRPPTNKSNSLSSLTLKTGFMQMQTGKSVTGEASSTKQLQKQRGAANFTLGSGASKSGEGHQPQAQDSEETPFLAGQCRRPGKFVGQKPATPPEAADELAQPSQPQQRGPGGNCSGFVSARSRRAKEAAETAIRDGRVFSVSGPYPWIREFLRRRGWVEKLLPRQAGPAGARRRRRRRAAAAVDEVDEDDEDDVIDDGDGAVEGGEIDEENRPTEDDKGIHGLMSHMIKNTEPTLIWTLHLSQVNYQGLRRDQLLNHFARAGCLTTKSGLCQSLRQLPWFESGTSDSFFPRCYVLSSDEDRAEFVDDFRQTACMSLLRLVGEAGVHDVAHEPDTTDLQASPVKSGAKGGKKKITPNIQFDNPDAVGESPVPRSVLETAIKQCERLLRFKNHDDLDGWDSSQGVLKHAEWNAFLQSYYRVAHRGCQIADCDSGVRSRCRDLCQRLRAEFPQFDIDGCRSVWLLKPGGRSRGRGIACVSTLEAVEAALSGQSVTVESSKLVVQKYIERPLLVHRTKFDIRQWFLVTDFNPLTVWWYRHCYVRFCSQHFTMNDFNEAVHLSNNSIQHKYNNTAGRHSDLPAGNIWHSDSFKAHLVKIGKPKVFDDVIRPGMLRAIVSCLLCGQDHVDMRKNCFELYGADFMISDGYQPWLLEINSSPTMAPSTEVTTQLCRCVQEDVLKVVIDRRQDRQSDTGGFELAFRQPTVDAPACGGADLSLQGRRLSRPSRGSIGAAAMSADAAGGHRRLPPLSGDVGDEARRSRRRRRERRRAADEEVPGRAAERLQTRSVGGGGGRELQRWRRLAPLQTQELQLPLMSPQ</sequence>
<dbReference type="PANTHER" id="PTHR45870">
    <property type="entry name" value="TUBULIN MONOGLYCYLASE TTLL3"/>
    <property type="match status" value="1"/>
</dbReference>
<dbReference type="GO" id="GO:0070736">
    <property type="term" value="F:protein-glycine ligase activity, initiating"/>
    <property type="evidence" value="ECO:0007669"/>
    <property type="project" value="TreeGrafter"/>
</dbReference>
<dbReference type="GO" id="GO:0005524">
    <property type="term" value="F:ATP binding"/>
    <property type="evidence" value="ECO:0007669"/>
    <property type="project" value="UniProtKB-KW"/>
</dbReference>
<organism evidence="8 9">
    <name type="scientific">Macrostomum lignano</name>
    <dbReference type="NCBI Taxonomy" id="282301"/>
    <lineage>
        <taxon>Eukaryota</taxon>
        <taxon>Metazoa</taxon>
        <taxon>Spiralia</taxon>
        <taxon>Lophotrochozoa</taxon>
        <taxon>Platyhelminthes</taxon>
        <taxon>Rhabditophora</taxon>
        <taxon>Macrostomorpha</taxon>
        <taxon>Macrostomida</taxon>
        <taxon>Macrostomidae</taxon>
        <taxon>Macrostomum</taxon>
    </lineage>
</organism>
<keyword evidence="4" id="KW-0547">Nucleotide-binding</keyword>
<feature type="compositionally biased region" description="Low complexity" evidence="7">
    <location>
        <begin position="1139"/>
        <end position="1151"/>
    </location>
</feature>
<evidence type="ECO:0000256" key="6">
    <source>
        <dbReference type="ARBA" id="ARBA00023212"/>
    </source>
</evidence>
<dbReference type="AlphaFoldDB" id="A0A1I8II02"/>
<evidence type="ECO:0000256" key="5">
    <source>
        <dbReference type="ARBA" id="ARBA00022840"/>
    </source>
</evidence>
<dbReference type="FunFam" id="3.30.470.20:FF:000032">
    <property type="entry name" value="tubulin monoglycylase TTLL3 isoform X2"/>
    <property type="match status" value="1"/>
</dbReference>
<protein>
    <submittedName>
        <fullName evidence="9">PH domain-containing protein</fullName>
    </submittedName>
</protein>
<feature type="region of interest" description="Disordered" evidence="7">
    <location>
        <begin position="464"/>
        <end position="535"/>
    </location>
</feature>
<reference evidence="9" key="1">
    <citation type="submission" date="2016-11" db="UniProtKB">
        <authorList>
            <consortium name="WormBaseParasite"/>
        </authorList>
    </citation>
    <scope>IDENTIFICATION</scope>
</reference>
<evidence type="ECO:0000256" key="4">
    <source>
        <dbReference type="ARBA" id="ARBA00022741"/>
    </source>
</evidence>
<feature type="compositionally biased region" description="Basic and acidic residues" evidence="7">
    <location>
        <begin position="1180"/>
        <end position="1195"/>
    </location>
</feature>
<evidence type="ECO:0000256" key="1">
    <source>
        <dbReference type="ARBA" id="ARBA00004245"/>
    </source>
</evidence>
<dbReference type="InterPro" id="IPR051437">
    <property type="entry name" value="TTLL_monoglycylase"/>
</dbReference>
<feature type="region of interest" description="Disordered" evidence="7">
    <location>
        <begin position="581"/>
        <end position="631"/>
    </location>
</feature>
<keyword evidence="6" id="KW-0206">Cytoskeleton</keyword>
<proteinExistence type="predicted"/>
<dbReference type="PROSITE" id="PS51221">
    <property type="entry name" value="TTL"/>
    <property type="match status" value="1"/>
</dbReference>
<feature type="region of interest" description="Disordered" evidence="7">
    <location>
        <begin position="361"/>
        <end position="427"/>
    </location>
</feature>
<keyword evidence="3" id="KW-0436">Ligase</keyword>
<keyword evidence="5" id="KW-0067">ATP-binding</keyword>
<evidence type="ECO:0000256" key="7">
    <source>
        <dbReference type="SAM" id="MobiDB-lite"/>
    </source>
</evidence>
<feature type="region of interest" description="Disordered" evidence="7">
    <location>
        <begin position="1122"/>
        <end position="1213"/>
    </location>
</feature>